<reference evidence="1 2" key="1">
    <citation type="submission" date="2019-09" db="EMBL/GenBank/DDBJ databases">
        <authorList>
            <person name="Ou C."/>
        </authorList>
    </citation>
    <scope>NUCLEOTIDE SEQUENCE [LARGE SCALE GENOMIC DNA]</scope>
    <source>
        <strain evidence="1">S2</strain>
        <tissue evidence="1">Leaf</tissue>
    </source>
</reference>
<accession>A0A5N5FTE7</accession>
<keyword evidence="2" id="KW-1185">Reference proteome</keyword>
<comment type="caution">
    <text evidence="1">The sequence shown here is derived from an EMBL/GenBank/DDBJ whole genome shotgun (WGS) entry which is preliminary data.</text>
</comment>
<proteinExistence type="predicted"/>
<name>A0A5N5FTE7_9ROSA</name>
<protein>
    <submittedName>
        <fullName evidence="1">Ran-binding protein 10-like</fullName>
    </submittedName>
</protein>
<gene>
    <name evidence="1" type="ORF">D8674_006086</name>
</gene>
<organism evidence="1 2">
    <name type="scientific">Pyrus ussuriensis x Pyrus communis</name>
    <dbReference type="NCBI Taxonomy" id="2448454"/>
    <lineage>
        <taxon>Eukaryota</taxon>
        <taxon>Viridiplantae</taxon>
        <taxon>Streptophyta</taxon>
        <taxon>Embryophyta</taxon>
        <taxon>Tracheophyta</taxon>
        <taxon>Spermatophyta</taxon>
        <taxon>Magnoliopsida</taxon>
        <taxon>eudicotyledons</taxon>
        <taxon>Gunneridae</taxon>
        <taxon>Pentapetalae</taxon>
        <taxon>rosids</taxon>
        <taxon>fabids</taxon>
        <taxon>Rosales</taxon>
        <taxon>Rosaceae</taxon>
        <taxon>Amygdaloideae</taxon>
        <taxon>Maleae</taxon>
        <taxon>Pyrus</taxon>
    </lineage>
</organism>
<reference evidence="2" key="2">
    <citation type="submission" date="2019-10" db="EMBL/GenBank/DDBJ databases">
        <title>A de novo genome assembly of a pear dwarfing rootstock.</title>
        <authorList>
            <person name="Wang F."/>
            <person name="Wang J."/>
            <person name="Li S."/>
            <person name="Zhang Y."/>
            <person name="Fang M."/>
            <person name="Ma L."/>
            <person name="Zhao Y."/>
            <person name="Jiang S."/>
        </authorList>
    </citation>
    <scope>NUCLEOTIDE SEQUENCE [LARGE SCALE GENOMIC DNA]</scope>
</reference>
<reference evidence="1 2" key="3">
    <citation type="submission" date="2019-11" db="EMBL/GenBank/DDBJ databases">
        <title>A de novo genome assembly of a pear dwarfing rootstock.</title>
        <authorList>
            <person name="Wang F."/>
            <person name="Wang J."/>
            <person name="Li S."/>
            <person name="Zhang Y."/>
            <person name="Fang M."/>
            <person name="Ma L."/>
            <person name="Zhao Y."/>
            <person name="Jiang S."/>
        </authorList>
    </citation>
    <scope>NUCLEOTIDE SEQUENCE [LARGE SCALE GENOMIC DNA]</scope>
    <source>
        <strain evidence="1">S2</strain>
        <tissue evidence="1">Leaf</tissue>
    </source>
</reference>
<dbReference type="Proteomes" id="UP000327157">
    <property type="component" value="Chromosome 11"/>
</dbReference>
<evidence type="ECO:0000313" key="1">
    <source>
        <dbReference type="EMBL" id="KAB2606369.1"/>
    </source>
</evidence>
<evidence type="ECO:0000313" key="2">
    <source>
        <dbReference type="Proteomes" id="UP000327157"/>
    </source>
</evidence>
<sequence>MLNNFQFNSNFHSTNILDINLEVVDEPLDRSWFVSLNYADVVAVKIDVGVLGGELIRGHDDEAAGAVNGVELRGGVLVLVGQPPSRGEPRLLEEPQAEISVAVVVVGTVIGVGGAHCLNLKPYNSTTIWWKIRAERRNLNPFRRFRGLKEGGEQEIWE</sequence>
<dbReference type="AlphaFoldDB" id="A0A5N5FTE7"/>
<dbReference type="EMBL" id="SMOL01000559">
    <property type="protein sequence ID" value="KAB2606369.1"/>
    <property type="molecule type" value="Genomic_DNA"/>
</dbReference>